<reference evidence="2 3" key="1">
    <citation type="submission" date="2019-11" db="EMBL/GenBank/DDBJ databases">
        <authorList>
            <person name="Li J."/>
        </authorList>
    </citation>
    <scope>NUCLEOTIDE SEQUENCE [LARGE SCALE GENOMIC DNA]</scope>
    <source>
        <strain evidence="2 3">J4</strain>
    </source>
</reference>
<organism evidence="2 3">
    <name type="scientific">Salinibacillus xinjiangensis</name>
    <dbReference type="NCBI Taxonomy" id="1229268"/>
    <lineage>
        <taxon>Bacteria</taxon>
        <taxon>Bacillati</taxon>
        <taxon>Bacillota</taxon>
        <taxon>Bacilli</taxon>
        <taxon>Bacillales</taxon>
        <taxon>Bacillaceae</taxon>
        <taxon>Salinibacillus</taxon>
    </lineage>
</organism>
<dbReference type="Proteomes" id="UP000480185">
    <property type="component" value="Unassembled WGS sequence"/>
</dbReference>
<keyword evidence="1" id="KW-1133">Transmembrane helix</keyword>
<name>A0A6G1X5V0_9BACI</name>
<dbReference type="RefSeq" id="WP_153728230.1">
    <property type="nucleotide sequence ID" value="NZ_WJNH01000004.1"/>
</dbReference>
<dbReference type="AlphaFoldDB" id="A0A6G1X5V0"/>
<accession>A0A6G1X5V0</accession>
<proteinExistence type="predicted"/>
<feature type="transmembrane region" description="Helical" evidence="1">
    <location>
        <begin position="12"/>
        <end position="34"/>
    </location>
</feature>
<dbReference type="OrthoDB" id="2412610at2"/>
<sequence length="203" mass="23233">MQNMKNKWKIMFYGLAGFNIFIVIWLLLLILLPINGEEIKKIEDIDKGEAEFTISSTKENINKLVNTYLDELSKHSDINYSINIGENVQLIGTIVAFDREIPLTARFIPEVQDNGDLILNLESISLGRLELPNKKVLEYVKKNYPMPEWVVVNPGDENIYAAVTQMEMKSNFNVRVEQFNLTDENLAFKITVPNQTFDLGGAF</sequence>
<evidence type="ECO:0000313" key="2">
    <source>
        <dbReference type="EMBL" id="MRG86317.1"/>
    </source>
</evidence>
<dbReference type="EMBL" id="WJNH01000004">
    <property type="protein sequence ID" value="MRG86317.1"/>
    <property type="molecule type" value="Genomic_DNA"/>
</dbReference>
<keyword evidence="1" id="KW-0472">Membrane</keyword>
<gene>
    <name evidence="2" type="ORF">GH754_08245</name>
</gene>
<comment type="caution">
    <text evidence="2">The sequence shown here is derived from an EMBL/GenBank/DDBJ whole genome shotgun (WGS) entry which is preliminary data.</text>
</comment>
<keyword evidence="1" id="KW-0812">Transmembrane</keyword>
<protein>
    <submittedName>
        <fullName evidence="2">DUF2140 family protein</fullName>
    </submittedName>
</protein>
<dbReference type="Pfam" id="PF09911">
    <property type="entry name" value="DUF2140"/>
    <property type="match status" value="1"/>
</dbReference>
<keyword evidence="3" id="KW-1185">Reference proteome</keyword>
<dbReference type="InterPro" id="IPR018672">
    <property type="entry name" value="DUF2140"/>
</dbReference>
<evidence type="ECO:0000256" key="1">
    <source>
        <dbReference type="SAM" id="Phobius"/>
    </source>
</evidence>
<evidence type="ECO:0000313" key="3">
    <source>
        <dbReference type="Proteomes" id="UP000480185"/>
    </source>
</evidence>